<dbReference type="HOGENOM" id="CLU_2689541_0_0_1"/>
<dbReference type="AlphaFoldDB" id="G2RI24"/>
<evidence type="ECO:0000313" key="2">
    <source>
        <dbReference type="EMBL" id="AEO71486.1"/>
    </source>
</evidence>
<accession>G2RI24</accession>
<proteinExistence type="predicted"/>
<dbReference type="KEGG" id="ttt:THITE_127898"/>
<gene>
    <name evidence="2" type="ORF">THITE_127898</name>
</gene>
<dbReference type="RefSeq" id="XP_003657822.1">
    <property type="nucleotide sequence ID" value="XM_003657774.1"/>
</dbReference>
<organism evidence="2 3">
    <name type="scientific">Thermothielavioides terrestris (strain ATCC 38088 / NRRL 8126)</name>
    <name type="common">Thielavia terrestris</name>
    <dbReference type="NCBI Taxonomy" id="578455"/>
    <lineage>
        <taxon>Eukaryota</taxon>
        <taxon>Fungi</taxon>
        <taxon>Dikarya</taxon>
        <taxon>Ascomycota</taxon>
        <taxon>Pezizomycotina</taxon>
        <taxon>Sordariomycetes</taxon>
        <taxon>Sordariomycetidae</taxon>
        <taxon>Sordariales</taxon>
        <taxon>Chaetomiaceae</taxon>
        <taxon>Thermothielavioides</taxon>
        <taxon>Thermothielavioides terrestris</taxon>
    </lineage>
</organism>
<name>G2RI24_THETT</name>
<dbReference type="GeneID" id="11521816"/>
<reference evidence="2 3" key="1">
    <citation type="journal article" date="2011" name="Nat. Biotechnol.">
        <title>Comparative genomic analysis of the thermophilic biomass-degrading fungi Myceliophthora thermophila and Thielavia terrestris.</title>
        <authorList>
            <person name="Berka R.M."/>
            <person name="Grigoriev I.V."/>
            <person name="Otillar R."/>
            <person name="Salamov A."/>
            <person name="Grimwood J."/>
            <person name="Reid I."/>
            <person name="Ishmael N."/>
            <person name="John T."/>
            <person name="Darmond C."/>
            <person name="Moisan M.-C."/>
            <person name="Henrissat B."/>
            <person name="Coutinho P.M."/>
            <person name="Lombard V."/>
            <person name="Natvig D.O."/>
            <person name="Lindquist E."/>
            <person name="Schmutz J."/>
            <person name="Lucas S."/>
            <person name="Harris P."/>
            <person name="Powlowski J."/>
            <person name="Bellemare A."/>
            <person name="Taylor D."/>
            <person name="Butler G."/>
            <person name="de Vries R.P."/>
            <person name="Allijn I.E."/>
            <person name="van den Brink J."/>
            <person name="Ushinsky S."/>
            <person name="Storms R."/>
            <person name="Powell A.J."/>
            <person name="Paulsen I.T."/>
            <person name="Elbourne L.D.H."/>
            <person name="Baker S.E."/>
            <person name="Magnuson J."/>
            <person name="LaBoissiere S."/>
            <person name="Clutterbuck A.J."/>
            <person name="Martinez D."/>
            <person name="Wogulis M."/>
            <person name="de Leon A.L."/>
            <person name="Rey M.W."/>
            <person name="Tsang A."/>
        </authorList>
    </citation>
    <scope>NUCLEOTIDE SEQUENCE [LARGE SCALE GENOMIC DNA]</scope>
    <source>
        <strain evidence="3">ATCC 38088 / NRRL 8126</strain>
    </source>
</reference>
<dbReference type="Proteomes" id="UP000008181">
    <property type="component" value="Chromosome 6"/>
</dbReference>
<evidence type="ECO:0000313" key="3">
    <source>
        <dbReference type="Proteomes" id="UP000008181"/>
    </source>
</evidence>
<protein>
    <submittedName>
        <fullName evidence="2">Uncharacterized protein</fullName>
    </submittedName>
</protein>
<feature type="compositionally biased region" description="Polar residues" evidence="1">
    <location>
        <begin position="30"/>
        <end position="44"/>
    </location>
</feature>
<dbReference type="EMBL" id="CP003014">
    <property type="protein sequence ID" value="AEO71486.1"/>
    <property type="molecule type" value="Genomic_DNA"/>
</dbReference>
<feature type="region of interest" description="Disordered" evidence="1">
    <location>
        <begin position="23"/>
        <end position="74"/>
    </location>
</feature>
<sequence length="74" mass="8044">MRRPPSKKRDIYETVVCATSPSRAADIRLSNHQSVHHPSSTKQAMCSLPPLSKASPAAKQTPLRHPMVSGIDPS</sequence>
<keyword evidence="3" id="KW-1185">Reference proteome</keyword>
<evidence type="ECO:0000256" key="1">
    <source>
        <dbReference type="SAM" id="MobiDB-lite"/>
    </source>
</evidence>